<evidence type="ECO:0000256" key="1">
    <source>
        <dbReference type="SAM" id="SignalP"/>
    </source>
</evidence>
<feature type="chain" id="PRO_5045290592" evidence="1">
    <location>
        <begin position="39"/>
        <end position="342"/>
    </location>
</feature>
<evidence type="ECO:0000313" key="3">
    <source>
        <dbReference type="EMBL" id="MDP4300793.1"/>
    </source>
</evidence>
<dbReference type="EMBL" id="JAUZEE010000004">
    <property type="protein sequence ID" value="MDP4300793.1"/>
    <property type="molecule type" value="Genomic_DNA"/>
</dbReference>
<keyword evidence="1" id="KW-0732">Signal</keyword>
<protein>
    <submittedName>
        <fullName evidence="3">ABC transporter substrate-binding protein</fullName>
    </submittedName>
</protein>
<dbReference type="InterPro" id="IPR027939">
    <property type="entry name" value="NMT1/THI5"/>
</dbReference>
<comment type="caution">
    <text evidence="3">The sequence shown here is derived from an EMBL/GenBank/DDBJ whole genome shotgun (WGS) entry which is preliminary data.</text>
</comment>
<dbReference type="PANTHER" id="PTHR31528">
    <property type="entry name" value="4-AMINO-5-HYDROXYMETHYL-2-METHYLPYRIMIDINE PHOSPHATE SYNTHASE THI11-RELATED"/>
    <property type="match status" value="1"/>
</dbReference>
<keyword evidence="4" id="KW-1185">Reference proteome</keyword>
<dbReference type="InterPro" id="IPR015168">
    <property type="entry name" value="SsuA/THI5"/>
</dbReference>
<reference evidence="3 4" key="1">
    <citation type="submission" date="2023-08" db="EMBL/GenBank/DDBJ databases">
        <authorList>
            <person name="Roldan D.M."/>
            <person name="Menes R.J."/>
        </authorList>
    </citation>
    <scope>NUCLEOTIDE SEQUENCE [LARGE SCALE GENOMIC DNA]</scope>
    <source>
        <strain evidence="3 4">CCM 2812</strain>
    </source>
</reference>
<organism evidence="3 4">
    <name type="scientific">Leptothrix discophora</name>
    <dbReference type="NCBI Taxonomy" id="89"/>
    <lineage>
        <taxon>Bacteria</taxon>
        <taxon>Pseudomonadati</taxon>
        <taxon>Pseudomonadota</taxon>
        <taxon>Betaproteobacteria</taxon>
        <taxon>Burkholderiales</taxon>
        <taxon>Sphaerotilaceae</taxon>
        <taxon>Leptothrix</taxon>
    </lineage>
</organism>
<proteinExistence type="predicted"/>
<gene>
    <name evidence="3" type="ORF">Q8X39_09105</name>
</gene>
<dbReference type="PANTHER" id="PTHR31528:SF3">
    <property type="entry name" value="THIAMINE BIOSYNTHESIS PROTEIN HI_0357-RELATED"/>
    <property type="match status" value="1"/>
</dbReference>
<dbReference type="SUPFAM" id="SSF53850">
    <property type="entry name" value="Periplasmic binding protein-like II"/>
    <property type="match status" value="1"/>
</dbReference>
<feature type="domain" description="SsuA/THI5-like" evidence="2">
    <location>
        <begin position="52"/>
        <end position="251"/>
    </location>
</feature>
<sequence length="342" mass="37501">MPMPMSMPTQTRSQRTLGRLALIGAAALAATFATHAQAQEKFTYLTNWYAQAEHGGFYQALATGLYKKAGLDVTIKMGGPQVNGLQLIAAGAAECYMGYDTQTMKAREQGIPAVTVAASFQKDPQVLLAHPHVKKLEDLKGKTVLIASASYSTFWPWLKSTYGYTDDMAKPYTFNVQPFMADKEIAQQGYLSSEPFKIEKEGKFKPSVFLLSDFGWPPYSTSVVCMEKTVKERKAAVAAFVKATMEGWKSYLTGDPSPANALIKKDNPNMTDDVIANGIAKMKETGMVTGGDAAKLGIGIMTDERMKKTFDMMVANKLLDAAKVDLRTVYTTEFVKDLKIMP</sequence>
<dbReference type="Pfam" id="PF09084">
    <property type="entry name" value="NMT1"/>
    <property type="match status" value="1"/>
</dbReference>
<accession>A0ABT9G2S5</accession>
<evidence type="ECO:0000313" key="4">
    <source>
        <dbReference type="Proteomes" id="UP001235760"/>
    </source>
</evidence>
<name>A0ABT9G2S5_LEPDI</name>
<dbReference type="Gene3D" id="3.40.190.10">
    <property type="entry name" value="Periplasmic binding protein-like II"/>
    <property type="match status" value="2"/>
</dbReference>
<dbReference type="RefSeq" id="WP_305749355.1">
    <property type="nucleotide sequence ID" value="NZ_JAUZEE010000004.1"/>
</dbReference>
<evidence type="ECO:0000259" key="2">
    <source>
        <dbReference type="Pfam" id="PF09084"/>
    </source>
</evidence>
<dbReference type="Proteomes" id="UP001235760">
    <property type="component" value="Unassembled WGS sequence"/>
</dbReference>
<feature type="signal peptide" evidence="1">
    <location>
        <begin position="1"/>
        <end position="38"/>
    </location>
</feature>